<dbReference type="InterPro" id="IPR015943">
    <property type="entry name" value="WD40/YVTN_repeat-like_dom_sf"/>
</dbReference>
<name>A0A7E4VXV7_PANRE</name>
<dbReference type="InterPro" id="IPR001810">
    <property type="entry name" value="F-box_dom"/>
</dbReference>
<dbReference type="Gene3D" id="1.20.1280.50">
    <property type="match status" value="1"/>
</dbReference>
<dbReference type="PANTHER" id="PTHR19855:SF11">
    <property type="entry name" value="RIBOSOME BIOGENESIS PROTEIN WDR12"/>
    <property type="match status" value="1"/>
</dbReference>
<dbReference type="AlphaFoldDB" id="A0A7E4VXV7"/>
<protein>
    <submittedName>
        <fullName evidence="3">F-box domain-containing protein</fullName>
    </submittedName>
</protein>
<accession>A0A7E4VXV7</accession>
<reference evidence="3" key="2">
    <citation type="submission" date="2020-10" db="UniProtKB">
        <authorList>
            <consortium name="WormBaseParasite"/>
        </authorList>
    </citation>
    <scope>IDENTIFICATION</scope>
</reference>
<dbReference type="Proteomes" id="UP000492821">
    <property type="component" value="Unassembled WGS sequence"/>
</dbReference>
<sequence length="647" mass="71190">MTTPTPVEFLDHLLRFLDGNASRVPAFPPIANEFADPPETVALCCLTKHLEAFLRGELVFTPETNFLITSAALHLIGGYSHVEAAQSIQKLAYLVFNLSGQCFDLHSPEWIHFCNVLPWLASGNESFLSYSTQIYNSQTNSTKDFLISTLLTPSATTPSLCSIADATAPPGPSSDASDAFDIVGNLPPEIAAHIFSLLNGQTLLRAAGVSKKWRSRALSSRIFSAHFELPNPIYKSRLASSWKLAGGAGFPTTHTAYTPPRFYTKRASMFVPAADYFGLRWHYSMYSNPETTHVAKWLRFEGIKNNWRRNSPSAVGFVNLVSVDRVTALTVNSEYAIFGGQNGAVGCVDMMTLKTVFDCSHAHTEPVVGTGIAPELDLAMSTSLAWYFVTWNLKQGYPLHHMYAVYNEGFRHFGILDHNYTISATSNKILIHRIDSRPSMHKVFTANMNNKISCLAVNKSTFLVGENTGEVTVFSKNDTDRQSLKVNDSAVLQILATDFAIYTSSADCTIKSFDPITFKLIKAFPPSSDPINHLRILQSSHILIGTSTNGAITTWDTRTTEKLWSKPNFASHKNCLSVTDFGTIIIGSTFGNVEVIDARTGECTSPVRSVANAKIDAVYASNTQLIAAYSTGKRTQIVLYDYDHPLP</sequence>
<dbReference type="WBParaSite" id="Pan_g370.t1">
    <property type="protein sequence ID" value="Pan_g370.t1"/>
    <property type="gene ID" value="Pan_g370"/>
</dbReference>
<dbReference type="GO" id="GO:0005634">
    <property type="term" value="C:nucleus"/>
    <property type="evidence" value="ECO:0007669"/>
    <property type="project" value="TreeGrafter"/>
</dbReference>
<dbReference type="SMART" id="SM00256">
    <property type="entry name" value="FBOX"/>
    <property type="match status" value="1"/>
</dbReference>
<feature type="domain" description="F-box" evidence="1">
    <location>
        <begin position="180"/>
        <end position="226"/>
    </location>
</feature>
<reference evidence="2" key="1">
    <citation type="journal article" date="2013" name="Genetics">
        <title>The draft genome and transcriptome of Panagrellus redivivus are shaped by the harsh demands of a free-living lifestyle.</title>
        <authorList>
            <person name="Srinivasan J."/>
            <person name="Dillman A.R."/>
            <person name="Macchietto M.G."/>
            <person name="Heikkinen L."/>
            <person name="Lakso M."/>
            <person name="Fracchia K.M."/>
            <person name="Antoshechkin I."/>
            <person name="Mortazavi A."/>
            <person name="Wong G."/>
            <person name="Sternberg P.W."/>
        </authorList>
    </citation>
    <scope>NUCLEOTIDE SEQUENCE [LARGE SCALE GENOMIC DNA]</scope>
    <source>
        <strain evidence="2">MT8872</strain>
    </source>
</reference>
<dbReference type="SUPFAM" id="SSF50978">
    <property type="entry name" value="WD40 repeat-like"/>
    <property type="match status" value="1"/>
</dbReference>
<dbReference type="SUPFAM" id="SSF81383">
    <property type="entry name" value="F-box domain"/>
    <property type="match status" value="1"/>
</dbReference>
<organism evidence="2 3">
    <name type="scientific">Panagrellus redivivus</name>
    <name type="common">Microworm</name>
    <dbReference type="NCBI Taxonomy" id="6233"/>
    <lineage>
        <taxon>Eukaryota</taxon>
        <taxon>Metazoa</taxon>
        <taxon>Ecdysozoa</taxon>
        <taxon>Nematoda</taxon>
        <taxon>Chromadorea</taxon>
        <taxon>Rhabditida</taxon>
        <taxon>Tylenchina</taxon>
        <taxon>Panagrolaimomorpha</taxon>
        <taxon>Panagrolaimoidea</taxon>
        <taxon>Panagrolaimidae</taxon>
        <taxon>Panagrellus</taxon>
    </lineage>
</organism>
<dbReference type="InterPro" id="IPR036047">
    <property type="entry name" value="F-box-like_dom_sf"/>
</dbReference>
<keyword evidence="2" id="KW-1185">Reference proteome</keyword>
<evidence type="ECO:0000313" key="3">
    <source>
        <dbReference type="WBParaSite" id="Pan_g370.t1"/>
    </source>
</evidence>
<evidence type="ECO:0000259" key="1">
    <source>
        <dbReference type="PROSITE" id="PS50181"/>
    </source>
</evidence>
<evidence type="ECO:0000313" key="2">
    <source>
        <dbReference type="Proteomes" id="UP000492821"/>
    </source>
</evidence>
<proteinExistence type="predicted"/>
<dbReference type="Pfam" id="PF12937">
    <property type="entry name" value="F-box-like"/>
    <property type="match status" value="1"/>
</dbReference>
<dbReference type="Gene3D" id="2.130.10.10">
    <property type="entry name" value="YVTN repeat-like/Quinoprotein amine dehydrogenase"/>
    <property type="match status" value="2"/>
</dbReference>
<dbReference type="InterPro" id="IPR036322">
    <property type="entry name" value="WD40_repeat_dom_sf"/>
</dbReference>
<dbReference type="PANTHER" id="PTHR19855">
    <property type="entry name" value="WD40 REPEAT PROTEIN 12, 37"/>
    <property type="match status" value="1"/>
</dbReference>
<dbReference type="PROSITE" id="PS50181">
    <property type="entry name" value="FBOX"/>
    <property type="match status" value="1"/>
</dbReference>